<feature type="compositionally biased region" description="Basic and acidic residues" evidence="6">
    <location>
        <begin position="46"/>
        <end position="58"/>
    </location>
</feature>
<organism evidence="7 8">
    <name type="scientific">Saccharomyces uvarum</name>
    <name type="common">Yeast</name>
    <name type="synonym">Saccharomyces bayanus var. uvarum</name>
    <dbReference type="NCBI Taxonomy" id="230603"/>
    <lineage>
        <taxon>Eukaryota</taxon>
        <taxon>Fungi</taxon>
        <taxon>Dikarya</taxon>
        <taxon>Ascomycota</taxon>
        <taxon>Saccharomycotina</taxon>
        <taxon>Saccharomycetes</taxon>
        <taxon>Saccharomycetales</taxon>
        <taxon>Saccharomycetaceae</taxon>
        <taxon>Saccharomyces</taxon>
    </lineage>
</organism>
<feature type="compositionally biased region" description="Low complexity" evidence="6">
    <location>
        <begin position="290"/>
        <end position="303"/>
    </location>
</feature>
<feature type="compositionally biased region" description="Basic residues" evidence="6">
    <location>
        <begin position="808"/>
        <end position="818"/>
    </location>
</feature>
<feature type="compositionally biased region" description="Basic and acidic residues" evidence="6">
    <location>
        <begin position="715"/>
        <end position="735"/>
    </location>
</feature>
<feature type="compositionally biased region" description="Polar residues" evidence="6">
    <location>
        <begin position="340"/>
        <end position="366"/>
    </location>
</feature>
<sequence>MGFWDDNKDSITSGLKSAGKYGYQGTKYVAKTGYKAGKKHYNTSKSQRDKRSGKNKSDEEIESDEEEFERKPADIRTLKNPNSFPPPPLKSGQRTYTGQQQQQQMPSGEFYSASQAAYQTQPGVSPMGQPQYAQPQYAQYPQQQQAPVAQQTPPYGPQGQQMPPYGSYSNSTSFQSLPQQNQPPNTIQSQVSLNSGPQQNTGFPSQSPGYGYSQVADPTQPQQQPPQNNQQYQQQQQQSPQNPATQYGSQGVPNFGQPQYPSNPQQMGQQQQQQPPSQFGQQVLPPPVQPQQQPQFPPQAGQPVLPTPGQSSFNAFGQQQQQQPQQQPPNQNAVPGPYSNEFNSASAYGQPMPNSMNMQGTIQNYGTPPMQSQPPIGGQPPIPGRMQSQPPQPPQALPPRNAYQAEPSFNSSQSTPHFEVAPYDPEAPAPRPKIDMPTVDVTNLPPPPTHRDRGAARKPESTPSVGSSPDANKKTLPSVTSSPEVSSSQINSEPIAMTNEPDSADKQSDECATKSSILGHYDVKLNFAPPPKPFRHVPNSEPSDHARKRFTPEQKAPVLPSRNNSVLSDQPSRAKSESIEPVPSVSSGEVQEAPISNFLPPPKPFRHTEKQQGQGTGLPSFTKTNDISQTPSREEVENVKPLLQPKPESQFQPRSGPAYMETQPIQNFQPPPKPFRRPQQERSFSSDNESTTDNDSANRVDRSEANNSRGRGRIVKHDDAHARYKSETSDEKGHGEYSQNTSTGFGRKKAPTPPPPPPHKPERLGEAAIATEIKNIKGSNNHEKSPSPPAAVSLPTRPPMQASESTKKAPRPVVKPKPKILSLKTNEPPKELIRKDTTNLVKESGQDEKLNSITNELSQFKLRKTNVNLEDLGNSKKLKESSPIDSDLDENYVSASGSVSPPRPPPPRSSATKVPPLVLKKNDNLKKKPPIVPKKKSLLKALEPRPIGMERTGSLDNSDDGDNLNPFERYKRNVVPQEEDRLHKKK</sequence>
<evidence type="ECO:0000313" key="7">
    <source>
        <dbReference type="EMBL" id="CAI4058786.1"/>
    </source>
</evidence>
<feature type="compositionally biased region" description="Low complexity" evidence="6">
    <location>
        <begin position="579"/>
        <end position="590"/>
    </location>
</feature>
<feature type="compositionally biased region" description="Basic and acidic residues" evidence="6">
    <location>
        <begin position="503"/>
        <end position="512"/>
    </location>
</feature>
<reference evidence="7" key="1">
    <citation type="submission" date="2022-10" db="EMBL/GenBank/DDBJ databases">
        <authorList>
            <person name="Byrne P K."/>
        </authorList>
    </citation>
    <scope>NUCLEOTIDE SEQUENCE</scope>
    <source>
        <strain evidence="7">CBS7001</strain>
    </source>
</reference>
<evidence type="ECO:0000256" key="3">
    <source>
        <dbReference type="ARBA" id="ARBA00011240"/>
    </source>
</evidence>
<feature type="compositionally biased region" description="Basic and acidic residues" evidence="6">
    <location>
        <begin position="449"/>
        <end position="460"/>
    </location>
</feature>
<feature type="compositionally biased region" description="Basic and acidic residues" evidence="6">
    <location>
        <begin position="827"/>
        <end position="837"/>
    </location>
</feature>
<proteinExistence type="inferred from homology"/>
<feature type="compositionally biased region" description="Low complexity" evidence="6">
    <location>
        <begin position="909"/>
        <end position="919"/>
    </location>
</feature>
<comment type="similarity">
    <text evidence="2">Belongs to the AIM3 family.</text>
</comment>
<evidence type="ECO:0000256" key="6">
    <source>
        <dbReference type="SAM" id="MobiDB-lite"/>
    </source>
</evidence>
<feature type="compositionally biased region" description="Low complexity" evidence="6">
    <location>
        <begin position="683"/>
        <end position="695"/>
    </location>
</feature>
<feature type="compositionally biased region" description="Low complexity" evidence="6">
    <location>
        <begin position="259"/>
        <end position="283"/>
    </location>
</feature>
<dbReference type="InterPro" id="IPR031370">
    <property type="entry name" value="Aim3"/>
</dbReference>
<evidence type="ECO:0000256" key="4">
    <source>
        <dbReference type="ARBA" id="ARBA00014284"/>
    </source>
</evidence>
<comment type="subunit">
    <text evidence="3">Interacts with RVS167.</text>
</comment>
<feature type="region of interest" description="Disordered" evidence="6">
    <location>
        <begin position="866"/>
        <end position="986"/>
    </location>
</feature>
<evidence type="ECO:0000256" key="1">
    <source>
        <dbReference type="ARBA" id="ARBA00004256"/>
    </source>
</evidence>
<feature type="compositionally biased region" description="Polar residues" evidence="6">
    <location>
        <begin position="611"/>
        <end position="631"/>
    </location>
</feature>
<feature type="compositionally biased region" description="Basic and acidic residues" evidence="6">
    <location>
        <begin position="873"/>
        <end position="882"/>
    </location>
</feature>
<feature type="compositionally biased region" description="Low complexity" evidence="6">
    <location>
        <begin position="129"/>
        <end position="168"/>
    </location>
</feature>
<dbReference type="Proteomes" id="UP001162090">
    <property type="component" value="Chromosome 4"/>
</dbReference>
<feature type="region of interest" description="Disordered" evidence="6">
    <location>
        <begin position="1"/>
        <end position="849"/>
    </location>
</feature>
<feature type="compositionally biased region" description="Basic and acidic residues" evidence="6">
    <location>
        <begin position="68"/>
        <end position="77"/>
    </location>
</feature>
<feature type="compositionally biased region" description="Low complexity" evidence="6">
    <location>
        <begin position="220"/>
        <end position="243"/>
    </location>
</feature>
<dbReference type="Pfam" id="PF17096">
    <property type="entry name" value="AIM3"/>
    <property type="match status" value="1"/>
</dbReference>
<dbReference type="GO" id="GO:0051016">
    <property type="term" value="P:barbed-end actin filament capping"/>
    <property type="evidence" value="ECO:0007669"/>
    <property type="project" value="InterPro"/>
</dbReference>
<dbReference type="EMBL" id="OX365915">
    <property type="protein sequence ID" value="CAI4058786.1"/>
    <property type="molecule type" value="Genomic_DNA"/>
</dbReference>
<feature type="compositionally biased region" description="Low complexity" evidence="6">
    <location>
        <begin position="477"/>
        <end position="488"/>
    </location>
</feature>
<evidence type="ECO:0000256" key="5">
    <source>
        <dbReference type="ARBA" id="ARBA00023136"/>
    </source>
</evidence>
<feature type="compositionally biased region" description="Polar residues" evidence="6">
    <location>
        <begin position="407"/>
        <end position="416"/>
    </location>
</feature>
<feature type="compositionally biased region" description="Polar residues" evidence="6">
    <location>
        <begin position="112"/>
        <end position="123"/>
    </location>
</feature>
<feature type="compositionally biased region" description="Basic residues" evidence="6">
    <location>
        <begin position="927"/>
        <end position="938"/>
    </location>
</feature>
<feature type="compositionally biased region" description="Polar residues" evidence="6">
    <location>
        <begin position="561"/>
        <end position="571"/>
    </location>
</feature>
<dbReference type="GO" id="GO:0045121">
    <property type="term" value="C:membrane raft"/>
    <property type="evidence" value="ECO:0007669"/>
    <property type="project" value="UniProtKB-SubCell"/>
</dbReference>
<protein>
    <recommendedName>
        <fullName evidence="4">Altered inheritance of mitochondria protein 3</fullName>
    </recommendedName>
</protein>
<name>A0AA35JF05_SACUV</name>
<dbReference type="AlphaFoldDB" id="A0AA35JF05"/>
<evidence type="ECO:0000256" key="2">
    <source>
        <dbReference type="ARBA" id="ARBA00005311"/>
    </source>
</evidence>
<comment type="subcellular location">
    <subcellularLocation>
        <location evidence="1">Membrane raft</location>
        <topology evidence="1">Peripheral membrane protein</topology>
    </subcellularLocation>
</comment>
<gene>
    <name evidence="7" type="primary">SUVC04G3250</name>
    <name evidence="7" type="ORF">SUVC_04G3250</name>
</gene>
<keyword evidence="5" id="KW-0472">Membrane</keyword>
<feature type="compositionally biased region" description="Polar residues" evidence="6">
    <location>
        <begin position="308"/>
        <end position="317"/>
    </location>
</feature>
<evidence type="ECO:0000313" key="8">
    <source>
        <dbReference type="Proteomes" id="UP001162090"/>
    </source>
</evidence>
<dbReference type="GO" id="GO:0030479">
    <property type="term" value="C:actin cortical patch"/>
    <property type="evidence" value="ECO:0007669"/>
    <property type="project" value="InterPro"/>
</dbReference>
<feature type="compositionally biased region" description="Low complexity" evidence="6">
    <location>
        <begin position="318"/>
        <end position="332"/>
    </location>
</feature>
<accession>A0AA35JF05</accession>
<feature type="compositionally biased region" description="Polar residues" evidence="6">
    <location>
        <begin position="461"/>
        <end position="470"/>
    </location>
</feature>
<feature type="compositionally biased region" description="Polar residues" evidence="6">
    <location>
        <begin position="169"/>
        <end position="208"/>
    </location>
</feature>